<protein>
    <recommendedName>
        <fullName evidence="4">UspA domain-containing protein</fullName>
    </recommendedName>
</protein>
<dbReference type="EMBL" id="LIAE01008799">
    <property type="protein sequence ID" value="PAV72389.1"/>
    <property type="molecule type" value="Genomic_DNA"/>
</dbReference>
<evidence type="ECO:0000313" key="3">
    <source>
        <dbReference type="Proteomes" id="UP000218231"/>
    </source>
</evidence>
<sequence length="526" mass="55731">MFEQRRGGQRQRHHLALHRVLPFLLSCPGHAGRSQVDGNGVWSTGDAGRSWGRDFPCALEEGQARIFDGILEQHLLVAAVVHEDEPRVGLALAREKLLVALDVAGLHRVHDPVVQCVAGIVAGSHDIEVVLVHVVEKPAQVFGRQADLEGPGNVGVAEYPGHVRQVFQEHALVGHLLADRIGGAVHRHDHPAQYLEPEPGRRDDDVGRQVLAGLEHNAAFAEALDVIGFDRGAATTDGFEQVAIGHRAQALVPRHVVGGEVAHVGVGADLATDVRKDDPAHQPRPLPAGDIGRPIQHDIALAGQAIGPAGGHDARERGRQCVGGRQRVDIRRGALQHGDMPGFVGHGRYQRGRGGTAADHHDVLAGVVQVLRPVLRMDPHPFERLLAGKARQETCVVVVVAGAAQQELAAVLPHRCAGLMHGADLPQALLAAPVGAGDLHAVMDLLVQAMLPGRVLDVPPDRGAVGEHLGASPQAELVAVAEHVRIGTDAWVTEQVPGAAHAGAPLEDRHAALRELLRQLAGGTNA</sequence>
<feature type="signal peptide" evidence="1">
    <location>
        <begin position="1"/>
        <end position="31"/>
    </location>
</feature>
<keyword evidence="3" id="KW-1185">Reference proteome</keyword>
<dbReference type="AntiFam" id="ANF00192">
    <property type="entry name" value="Shadow ORF (opposite ethA)"/>
</dbReference>
<evidence type="ECO:0000256" key="1">
    <source>
        <dbReference type="SAM" id="SignalP"/>
    </source>
</evidence>
<evidence type="ECO:0008006" key="4">
    <source>
        <dbReference type="Google" id="ProtNLM"/>
    </source>
</evidence>
<feature type="chain" id="PRO_5012900701" description="UspA domain-containing protein" evidence="1">
    <location>
        <begin position="32"/>
        <end position="526"/>
    </location>
</feature>
<comment type="caution">
    <text evidence="2">The sequence shown here is derived from an EMBL/GenBank/DDBJ whole genome shotgun (WGS) entry which is preliminary data.</text>
</comment>
<reference evidence="2 3" key="1">
    <citation type="journal article" date="2017" name="Curr. Biol.">
        <title>Genome architecture and evolution of a unichromosomal asexual nematode.</title>
        <authorList>
            <person name="Fradin H."/>
            <person name="Zegar C."/>
            <person name="Gutwein M."/>
            <person name="Lucas J."/>
            <person name="Kovtun M."/>
            <person name="Corcoran D."/>
            <person name="Baugh L.R."/>
            <person name="Kiontke K."/>
            <person name="Gunsalus K."/>
            <person name="Fitch D.H."/>
            <person name="Piano F."/>
        </authorList>
    </citation>
    <scope>NUCLEOTIDE SEQUENCE [LARGE SCALE GENOMIC DNA]</scope>
    <source>
        <strain evidence="2">PF1309</strain>
    </source>
</reference>
<proteinExistence type="predicted"/>
<evidence type="ECO:0000313" key="2">
    <source>
        <dbReference type="EMBL" id="PAV72389.1"/>
    </source>
</evidence>
<keyword evidence="1" id="KW-0732">Signal</keyword>
<dbReference type="AlphaFoldDB" id="A0A2A2KEW9"/>
<gene>
    <name evidence="2" type="ORF">WR25_15956</name>
</gene>
<name>A0A2A2KEW9_9BILA</name>
<accession>A0A2A2KEW9</accession>
<organism evidence="2 3">
    <name type="scientific">Diploscapter pachys</name>
    <dbReference type="NCBI Taxonomy" id="2018661"/>
    <lineage>
        <taxon>Eukaryota</taxon>
        <taxon>Metazoa</taxon>
        <taxon>Ecdysozoa</taxon>
        <taxon>Nematoda</taxon>
        <taxon>Chromadorea</taxon>
        <taxon>Rhabditida</taxon>
        <taxon>Rhabditina</taxon>
        <taxon>Rhabditomorpha</taxon>
        <taxon>Rhabditoidea</taxon>
        <taxon>Rhabditidae</taxon>
        <taxon>Diploscapter</taxon>
    </lineage>
</organism>
<dbReference type="Proteomes" id="UP000218231">
    <property type="component" value="Unassembled WGS sequence"/>
</dbReference>